<comment type="caution">
    <text evidence="1">The sequence shown here is derived from an EMBL/GenBank/DDBJ whole genome shotgun (WGS) entry which is preliminary data.</text>
</comment>
<protein>
    <submittedName>
        <fullName evidence="1">Uncharacterized protein</fullName>
    </submittedName>
</protein>
<dbReference type="Proteomes" id="UP000821865">
    <property type="component" value="Chromosome 10"/>
</dbReference>
<dbReference type="EMBL" id="CM023479">
    <property type="protein sequence ID" value="KAH7973531.1"/>
    <property type="molecule type" value="Genomic_DNA"/>
</dbReference>
<sequence>MMEKSKKTIHRLEMKLSRLKKALQTLQDGYDEAHVRLRAYGESKEIQQFLTVLTAAEQGEKAALFIQNQVVNFHAKNPAYSEAILRECVLWKACSNKGYSHVRSRALFKLPCRTTLQKYVGKSTGEVGITPLIKERLRLEREGLVVEQERMCSLIIDEMSIQQKVIYDRQVDKIFGLVDMGPGSEQDAMAAPRVANRLLCFILRGLSTPYVIPVGYFFTRCLKGEQLSNITAEVMKLTEEAGFRIVRVVTDNHQTNVSLFKSLSDDGTLSHVVTHPVRAGDPLFLSFDQNHLIKNLRNNFLERDLLDGDQLIKGGVYMKKLFEIQSQLLVKPVRFLTRAHVEPNNLEKQKVLRAKQIFSQVIIATLKFLQENPKCHPDAAEFQDCLATIFFMEMVAKWYATHDIGGLKLRGQQEEPFYATDDERLLWLEVDFINYIEDLQLSGGRSKQKITKETYEATLLTTRSTVAVIEYLLDHAKFRYVLTRGFNSDPVESFFSCLRQFNGGNDRVDARAAVFSVEKLLKVGILHAAKTGNAPSSSESNAVVSLPSQDNDVPSYPVEIKHAARELSGELECVNYWSQAQDELEIAPIAFLAGYLARACDEKV</sequence>
<evidence type="ECO:0000313" key="2">
    <source>
        <dbReference type="Proteomes" id="UP000821865"/>
    </source>
</evidence>
<name>A0ACB8DME7_DERSI</name>
<evidence type="ECO:0000313" key="1">
    <source>
        <dbReference type="EMBL" id="KAH7973531.1"/>
    </source>
</evidence>
<reference evidence="1" key="1">
    <citation type="submission" date="2020-05" db="EMBL/GenBank/DDBJ databases">
        <title>Large-scale comparative analyses of tick genomes elucidate their genetic diversity and vector capacities.</title>
        <authorList>
            <person name="Jia N."/>
            <person name="Wang J."/>
            <person name="Shi W."/>
            <person name="Du L."/>
            <person name="Sun Y."/>
            <person name="Zhan W."/>
            <person name="Jiang J."/>
            <person name="Wang Q."/>
            <person name="Zhang B."/>
            <person name="Ji P."/>
            <person name="Sakyi L.B."/>
            <person name="Cui X."/>
            <person name="Yuan T."/>
            <person name="Jiang B."/>
            <person name="Yang W."/>
            <person name="Lam T.T.-Y."/>
            <person name="Chang Q."/>
            <person name="Ding S."/>
            <person name="Wang X."/>
            <person name="Zhu J."/>
            <person name="Ruan X."/>
            <person name="Zhao L."/>
            <person name="Wei J."/>
            <person name="Que T."/>
            <person name="Du C."/>
            <person name="Cheng J."/>
            <person name="Dai P."/>
            <person name="Han X."/>
            <person name="Huang E."/>
            <person name="Gao Y."/>
            <person name="Liu J."/>
            <person name="Shao H."/>
            <person name="Ye R."/>
            <person name="Li L."/>
            <person name="Wei W."/>
            <person name="Wang X."/>
            <person name="Wang C."/>
            <person name="Yang T."/>
            <person name="Huo Q."/>
            <person name="Li W."/>
            <person name="Guo W."/>
            <person name="Chen H."/>
            <person name="Zhou L."/>
            <person name="Ni X."/>
            <person name="Tian J."/>
            <person name="Zhou Y."/>
            <person name="Sheng Y."/>
            <person name="Liu T."/>
            <person name="Pan Y."/>
            <person name="Xia L."/>
            <person name="Li J."/>
            <person name="Zhao F."/>
            <person name="Cao W."/>
        </authorList>
    </citation>
    <scope>NUCLEOTIDE SEQUENCE</scope>
    <source>
        <strain evidence="1">Dsil-2018</strain>
    </source>
</reference>
<keyword evidence="2" id="KW-1185">Reference proteome</keyword>
<accession>A0ACB8DME7</accession>
<gene>
    <name evidence="1" type="ORF">HPB49_002122</name>
</gene>
<organism evidence="1 2">
    <name type="scientific">Dermacentor silvarum</name>
    <name type="common">Tick</name>
    <dbReference type="NCBI Taxonomy" id="543639"/>
    <lineage>
        <taxon>Eukaryota</taxon>
        <taxon>Metazoa</taxon>
        <taxon>Ecdysozoa</taxon>
        <taxon>Arthropoda</taxon>
        <taxon>Chelicerata</taxon>
        <taxon>Arachnida</taxon>
        <taxon>Acari</taxon>
        <taxon>Parasitiformes</taxon>
        <taxon>Ixodida</taxon>
        <taxon>Ixodoidea</taxon>
        <taxon>Ixodidae</taxon>
        <taxon>Rhipicephalinae</taxon>
        <taxon>Dermacentor</taxon>
    </lineage>
</organism>
<proteinExistence type="predicted"/>